<accession>A0A7U3YMN7</accession>
<proteinExistence type="predicted"/>
<name>A0A7U3YMN7_DESPD</name>
<evidence type="ECO:0000256" key="1">
    <source>
        <dbReference type="SAM" id="MobiDB-lite"/>
    </source>
</evidence>
<evidence type="ECO:0000313" key="2">
    <source>
        <dbReference type="EMBL" id="ADW18194.1"/>
    </source>
</evidence>
<protein>
    <submittedName>
        <fullName evidence="2">Uncharacterized protein</fullName>
    </submittedName>
</protein>
<keyword evidence="3" id="KW-1185">Reference proteome</keyword>
<dbReference type="RefSeq" id="WP_015724734.1">
    <property type="nucleotide sequence ID" value="NC_014972.1"/>
</dbReference>
<gene>
    <name evidence="2" type="ordered locus">Despr_2046</name>
</gene>
<feature type="region of interest" description="Disordered" evidence="1">
    <location>
        <begin position="101"/>
        <end position="126"/>
    </location>
</feature>
<dbReference type="EMBL" id="CP002364">
    <property type="protein sequence ID" value="ADW18194.1"/>
    <property type="molecule type" value="Genomic_DNA"/>
</dbReference>
<sequence length="126" mass="14255">MEQLVAELKKIVSFKETTTVGDIVLIAAKSPQMLVYALVGDIERDQTRKEEWWHVTLHLLSIPVQTVIWTLRTPQFTGQETFTMGGEGRFIKAVRFDPPASEAIDPTARRKGQQQGPRKPGLRIVK</sequence>
<dbReference type="Proteomes" id="UP000006365">
    <property type="component" value="Chromosome"/>
</dbReference>
<evidence type="ECO:0000313" key="3">
    <source>
        <dbReference type="Proteomes" id="UP000006365"/>
    </source>
</evidence>
<organism evidence="2 3">
    <name type="scientific">Desulfobulbus propionicus (strain ATCC 33891 / DSM 2032 / VKM B-1956 / 1pr3)</name>
    <dbReference type="NCBI Taxonomy" id="577650"/>
    <lineage>
        <taxon>Bacteria</taxon>
        <taxon>Pseudomonadati</taxon>
        <taxon>Thermodesulfobacteriota</taxon>
        <taxon>Desulfobulbia</taxon>
        <taxon>Desulfobulbales</taxon>
        <taxon>Desulfobulbaceae</taxon>
        <taxon>Desulfobulbus</taxon>
    </lineage>
</organism>
<dbReference type="KEGG" id="dpr:Despr_2046"/>
<dbReference type="AlphaFoldDB" id="A0A7U3YMN7"/>
<reference evidence="2 3" key="1">
    <citation type="journal article" date="2011" name="Stand. Genomic Sci.">
        <title>Complete genome sequence of Desulfobulbus propionicus type strain (1pr3).</title>
        <authorList>
            <person name="Pagani I."/>
            <person name="Lapidus A."/>
            <person name="Nolan M."/>
            <person name="Lucas S."/>
            <person name="Hammon N."/>
            <person name="Deshpande S."/>
            <person name="Cheng J.F."/>
            <person name="Chertkov O."/>
            <person name="Davenport K."/>
            <person name="Tapia R."/>
            <person name="Han C."/>
            <person name="Goodwin L."/>
            <person name="Pitluck S."/>
            <person name="Liolios K."/>
            <person name="Mavromatis K."/>
            <person name="Ivanova N."/>
            <person name="Mikhailova N."/>
            <person name="Pati A."/>
            <person name="Chen A."/>
            <person name="Palaniappan K."/>
            <person name="Land M."/>
            <person name="Hauser L."/>
            <person name="Chang Y.J."/>
            <person name="Jeffries C.D."/>
            <person name="Detter J.C."/>
            <person name="Brambilla E."/>
            <person name="Kannan K.P."/>
            <person name="Djao O.D."/>
            <person name="Rohde M."/>
            <person name="Pukall R."/>
            <person name="Spring S."/>
            <person name="Goker M."/>
            <person name="Sikorski J."/>
            <person name="Woyke T."/>
            <person name="Bristow J."/>
            <person name="Eisen J.A."/>
            <person name="Markowitz V."/>
            <person name="Hugenholtz P."/>
            <person name="Kyrpides N.C."/>
            <person name="Klenk H.P."/>
        </authorList>
    </citation>
    <scope>NUCLEOTIDE SEQUENCE [LARGE SCALE GENOMIC DNA]</scope>
    <source>
        <strain evidence="3">ATCC 33891 / DSM 2032 / 1pr3</strain>
    </source>
</reference>